<dbReference type="InterPro" id="IPR052225">
    <property type="entry name" value="Ser/Arg_repetitive_matrix"/>
</dbReference>
<evidence type="ECO:0000313" key="5">
    <source>
        <dbReference type="Proteomes" id="UP000008909"/>
    </source>
</evidence>
<dbReference type="PANTHER" id="PTHR23148:SF0">
    <property type="entry name" value="SERINE_ARGININE REPETITIVE MATRIX PROTEIN 1"/>
    <property type="match status" value="1"/>
</dbReference>
<dbReference type="GO" id="GO:0006397">
    <property type="term" value="P:mRNA processing"/>
    <property type="evidence" value="ECO:0007669"/>
    <property type="project" value="UniProtKB-KW"/>
</dbReference>
<evidence type="ECO:0000259" key="3">
    <source>
        <dbReference type="PROSITE" id="PS51025"/>
    </source>
</evidence>
<evidence type="ECO:0000256" key="2">
    <source>
        <dbReference type="SAM" id="Phobius"/>
    </source>
</evidence>
<feature type="transmembrane region" description="Helical" evidence="2">
    <location>
        <begin position="77"/>
        <end position="100"/>
    </location>
</feature>
<dbReference type="Gene3D" id="1.20.1390.10">
    <property type="entry name" value="PWI domain"/>
    <property type="match status" value="1"/>
</dbReference>
<organism evidence="4 5">
    <name type="scientific">Clonorchis sinensis</name>
    <name type="common">Chinese liver fluke</name>
    <dbReference type="NCBI Taxonomy" id="79923"/>
    <lineage>
        <taxon>Eukaryota</taxon>
        <taxon>Metazoa</taxon>
        <taxon>Spiralia</taxon>
        <taxon>Lophotrochozoa</taxon>
        <taxon>Platyhelminthes</taxon>
        <taxon>Trematoda</taxon>
        <taxon>Digenea</taxon>
        <taxon>Opisthorchiida</taxon>
        <taxon>Opisthorchiata</taxon>
        <taxon>Opisthorchiidae</taxon>
        <taxon>Clonorchis</taxon>
    </lineage>
</organism>
<dbReference type="PANTHER" id="PTHR23148">
    <property type="entry name" value="SERINE/ARGININE REGULATED NUCLEAR MATRIX PROTEIN"/>
    <property type="match status" value="1"/>
</dbReference>
<dbReference type="GO" id="GO:0003723">
    <property type="term" value="F:RNA binding"/>
    <property type="evidence" value="ECO:0007669"/>
    <property type="project" value="TreeGrafter"/>
</dbReference>
<name>G7YCX6_CLOSI</name>
<reference evidence="4" key="1">
    <citation type="journal article" date="2011" name="Genome Biol.">
        <title>The draft genome of the carcinogenic human liver fluke Clonorchis sinensis.</title>
        <authorList>
            <person name="Wang X."/>
            <person name="Chen W."/>
            <person name="Huang Y."/>
            <person name="Sun J."/>
            <person name="Men J."/>
            <person name="Liu H."/>
            <person name="Luo F."/>
            <person name="Guo L."/>
            <person name="Lv X."/>
            <person name="Deng C."/>
            <person name="Zhou C."/>
            <person name="Fan Y."/>
            <person name="Li X."/>
            <person name="Huang L."/>
            <person name="Hu Y."/>
            <person name="Liang C."/>
            <person name="Hu X."/>
            <person name="Xu J."/>
            <person name="Yu X."/>
        </authorList>
    </citation>
    <scope>NUCLEOTIDE SEQUENCE [LARGE SCALE GENOMIC DNA]</scope>
    <source>
        <strain evidence="4">Henan</strain>
    </source>
</reference>
<gene>
    <name evidence="4" type="ORF">CLF_105069</name>
</gene>
<evidence type="ECO:0000256" key="1">
    <source>
        <dbReference type="ARBA" id="ARBA00022664"/>
    </source>
</evidence>
<dbReference type="PROSITE" id="PS51025">
    <property type="entry name" value="PWI"/>
    <property type="match status" value="1"/>
</dbReference>
<dbReference type="GO" id="GO:0005681">
    <property type="term" value="C:spliceosomal complex"/>
    <property type="evidence" value="ECO:0007669"/>
    <property type="project" value="TreeGrafter"/>
</dbReference>
<keyword evidence="5" id="KW-1185">Reference proteome</keyword>
<reference key="2">
    <citation type="submission" date="2011-10" db="EMBL/GenBank/DDBJ databases">
        <title>The genome and transcriptome sequence of Clonorchis sinensis provide insights into the carcinogenic liver fluke.</title>
        <authorList>
            <person name="Wang X."/>
            <person name="Huang Y."/>
            <person name="Chen W."/>
            <person name="Liu H."/>
            <person name="Guo L."/>
            <person name="Chen Y."/>
            <person name="Luo F."/>
            <person name="Zhou W."/>
            <person name="Sun J."/>
            <person name="Mao Q."/>
            <person name="Liang P."/>
            <person name="Zhou C."/>
            <person name="Tian Y."/>
            <person name="Men J."/>
            <person name="Lv X."/>
            <person name="Huang L."/>
            <person name="Zhou J."/>
            <person name="Hu Y."/>
            <person name="Li R."/>
            <person name="Zhang F."/>
            <person name="Lei H."/>
            <person name="Li X."/>
            <person name="Hu X."/>
            <person name="Liang C."/>
            <person name="Xu J."/>
            <person name="Wu Z."/>
            <person name="Yu X."/>
        </authorList>
    </citation>
    <scope>NUCLEOTIDE SEQUENCE</scope>
    <source>
        <strain>Henan</strain>
    </source>
</reference>
<dbReference type="Proteomes" id="UP000008909">
    <property type="component" value="Unassembled WGS sequence"/>
</dbReference>
<dbReference type="Pfam" id="PF01480">
    <property type="entry name" value="PWI"/>
    <property type="match status" value="1"/>
</dbReference>
<evidence type="ECO:0000313" key="4">
    <source>
        <dbReference type="EMBL" id="GAA50810.1"/>
    </source>
</evidence>
<feature type="domain" description="PWI" evidence="3">
    <location>
        <begin position="1"/>
        <end position="67"/>
    </location>
</feature>
<dbReference type="AlphaFoldDB" id="G7YCX6"/>
<keyword evidence="2" id="KW-0472">Membrane</keyword>
<accession>G7YCX6</accession>
<keyword evidence="2" id="KW-0812">Transmembrane</keyword>
<keyword evidence="2" id="KW-1133">Transmembrane helix</keyword>
<keyword evidence="1" id="KW-0507">mRNA processing</keyword>
<dbReference type="InterPro" id="IPR002483">
    <property type="entry name" value="PWI_dom"/>
</dbReference>
<dbReference type="GO" id="GO:0048024">
    <property type="term" value="P:regulation of mRNA splicing, via spliceosome"/>
    <property type="evidence" value="ECO:0007669"/>
    <property type="project" value="TreeGrafter"/>
</dbReference>
<protein>
    <submittedName>
        <fullName evidence="4">Serine/arginine repetitive matrix protein 1</fullName>
    </submittedName>
</protein>
<dbReference type="SUPFAM" id="SSF101233">
    <property type="entry name" value="PWI domain"/>
    <property type="match status" value="1"/>
</dbReference>
<proteinExistence type="predicted"/>
<dbReference type="EMBL" id="DF143082">
    <property type="protein sequence ID" value="GAA50810.1"/>
    <property type="molecule type" value="Genomic_DNA"/>
</dbReference>
<dbReference type="InterPro" id="IPR036483">
    <property type="entry name" value="PWI_dom_sf"/>
</dbReference>
<sequence>MTSLRTWIQLFERRTECAAHPDPKEIQINITGFLNSKNARVFLTELWDLLLSAMENPEGVPSLLLDAKKAEILQRQVAFFVALICIMGLRMLGFSCYNFLHFFESIADETVREHYNGVFLSH</sequence>